<dbReference type="Pfam" id="PF00990">
    <property type="entry name" value="GGDEF"/>
    <property type="match status" value="1"/>
</dbReference>
<comment type="catalytic activity">
    <reaction evidence="3">
        <text>2 GTP = 3',3'-c-di-GMP + 2 diphosphate</text>
        <dbReference type="Rhea" id="RHEA:24898"/>
        <dbReference type="ChEBI" id="CHEBI:33019"/>
        <dbReference type="ChEBI" id="CHEBI:37565"/>
        <dbReference type="ChEBI" id="CHEBI:58805"/>
        <dbReference type="EC" id="2.7.7.65"/>
    </reaction>
</comment>
<comment type="caution">
    <text evidence="6">The sequence shown here is derived from an EMBL/GenBank/DDBJ whole genome shotgun (WGS) entry which is preliminary data.</text>
</comment>
<dbReference type="GO" id="GO:0052621">
    <property type="term" value="F:diguanylate cyclase activity"/>
    <property type="evidence" value="ECO:0007669"/>
    <property type="project" value="UniProtKB-EC"/>
</dbReference>
<dbReference type="EC" id="2.7.7.65" evidence="2"/>
<dbReference type="PROSITE" id="PS50887">
    <property type="entry name" value="GGDEF"/>
    <property type="match status" value="1"/>
</dbReference>
<evidence type="ECO:0000259" key="5">
    <source>
        <dbReference type="PROSITE" id="PS50887"/>
    </source>
</evidence>
<accession>A0A2T3N019</accession>
<dbReference type="OrthoDB" id="9772100at2"/>
<dbReference type="FunFam" id="3.30.70.270:FF:000001">
    <property type="entry name" value="Diguanylate cyclase domain protein"/>
    <property type="match status" value="1"/>
</dbReference>
<dbReference type="RefSeq" id="WP_107282744.1">
    <property type="nucleotide sequence ID" value="NZ_PYMC01000004.1"/>
</dbReference>
<dbReference type="InterPro" id="IPR000160">
    <property type="entry name" value="GGDEF_dom"/>
</dbReference>
<dbReference type="GO" id="GO:1902201">
    <property type="term" value="P:negative regulation of bacterial-type flagellum-dependent cell motility"/>
    <property type="evidence" value="ECO:0007669"/>
    <property type="project" value="TreeGrafter"/>
</dbReference>
<gene>
    <name evidence="6" type="ORF">C9I89_07500</name>
</gene>
<dbReference type="GO" id="GO:0043709">
    <property type="term" value="P:cell adhesion involved in single-species biofilm formation"/>
    <property type="evidence" value="ECO:0007669"/>
    <property type="project" value="TreeGrafter"/>
</dbReference>
<keyword evidence="7" id="KW-1185">Reference proteome</keyword>
<evidence type="ECO:0000313" key="7">
    <source>
        <dbReference type="Proteomes" id="UP000240904"/>
    </source>
</evidence>
<evidence type="ECO:0000256" key="2">
    <source>
        <dbReference type="ARBA" id="ARBA00012528"/>
    </source>
</evidence>
<keyword evidence="4" id="KW-0472">Membrane</keyword>
<dbReference type="InterPro" id="IPR011123">
    <property type="entry name" value="Y_Y_Y"/>
</dbReference>
<organism evidence="6 7">
    <name type="scientific">Photobacterium lipolyticum</name>
    <dbReference type="NCBI Taxonomy" id="266810"/>
    <lineage>
        <taxon>Bacteria</taxon>
        <taxon>Pseudomonadati</taxon>
        <taxon>Pseudomonadota</taxon>
        <taxon>Gammaproteobacteria</taxon>
        <taxon>Vibrionales</taxon>
        <taxon>Vibrionaceae</taxon>
        <taxon>Photobacterium</taxon>
    </lineage>
</organism>
<protein>
    <recommendedName>
        <fullName evidence="2">diguanylate cyclase</fullName>
        <ecNumber evidence="2">2.7.7.65</ecNumber>
    </recommendedName>
</protein>
<dbReference type="Gene3D" id="2.130.10.10">
    <property type="entry name" value="YVTN repeat-like/Quinoprotein amine dehydrogenase"/>
    <property type="match status" value="2"/>
</dbReference>
<dbReference type="Pfam" id="PF07494">
    <property type="entry name" value="Reg_prop"/>
    <property type="match status" value="5"/>
</dbReference>
<dbReference type="Gene3D" id="3.30.70.270">
    <property type="match status" value="1"/>
</dbReference>
<sequence>MLQNSSLTKLINTFLVIGLCLGGISSSLASLQDEYLVETWTSRDGLPHNSINAISQTQDGYLWFATWEGIARFNGREFKLFTRGQESALIDSGVQALYTDPDGGLLAGDARGGLIYRKPYNWQALPPVKNLVNAVLRQSDGGIWIGLRGEGLIFRAHDHAENQLILPALSVYNLSLRQNGGLLASTSQGLYLISSDKIENVSQSNGLKNTPVYSAVEDAQGRIIFGGETGAWRYQDGRLSRIHDKLNNIFVSNILIDSQGNYWFGTFSQGIYRFSANNVSSLTELNGVPHNQILSLYQDRESSIWVGTHTGLIRLRQTPFSTWDKSRGLAGDYIRTVLALDSGEIIVGSSRGLSVIQNGQPRNYSAATSDHLAPETLSVMSLALRQNGGVWVGSYNHGLFSFDNQMLKHVELQGLPANVIRAIVEDNQGQLWVGTTAGLVRYSSDGTHQLFTTKDGLPDNFIMALTLDEQGQLWIGTGLGVGIINQNLVRNLNLQPLEKAEYVFGFHAQKEYMWMTTDRGLIRYRFSDQTLSIIGQKNGLPIDKLFQVIPDRHGYLWLTSNRGILRISADEANAVADGTRRRIHFDHYNERDGMATAQLNGGSNPTAAIDASGQLWFATAKGVASTHPQRFKQLVSPKFPTVIERVRSDQTWLNLTDEQPSVLPAGSQRMTFDFVGLGYISSQHIRYRTKLEGLDSQWIERGSQGFAEYTNLAPGHYRFVVNAYYPYHPNEVNQASFSFRIIPHWWQRKNIQLGLALLVIFSFALFVWWRLRLLRQSELRLKYEVAQKTQALQVQASAFEKQAREDQLTGLHNRRAFDEWIDQVISTSRPNTALSIVMLDIDHFKKINDTYTHLAGDQVLRTVGKKLGQFSQNDCFIARWGGEEFVMGIVGWQPHEVRALCEKINLLVKEQDYSRIAVDLAVTISIGIVNADTSHDFAELLCCADKALFKVKKSGRDGVFVH</sequence>
<dbReference type="SMART" id="SM00267">
    <property type="entry name" value="GGDEF"/>
    <property type="match status" value="1"/>
</dbReference>
<evidence type="ECO:0000256" key="4">
    <source>
        <dbReference type="SAM" id="Phobius"/>
    </source>
</evidence>
<reference evidence="6 7" key="1">
    <citation type="submission" date="2018-03" db="EMBL/GenBank/DDBJ databases">
        <title>Whole genome sequencing of Histamine producing bacteria.</title>
        <authorList>
            <person name="Butler K."/>
        </authorList>
    </citation>
    <scope>NUCLEOTIDE SEQUENCE [LARGE SCALE GENOMIC DNA]</scope>
    <source>
        <strain evidence="6 7">DSM 16190</strain>
    </source>
</reference>
<dbReference type="EMBL" id="PYMC01000004">
    <property type="protein sequence ID" value="PSW05591.1"/>
    <property type="molecule type" value="Genomic_DNA"/>
</dbReference>
<evidence type="ECO:0000256" key="3">
    <source>
        <dbReference type="ARBA" id="ARBA00034247"/>
    </source>
</evidence>
<evidence type="ECO:0000313" key="6">
    <source>
        <dbReference type="EMBL" id="PSW05591.1"/>
    </source>
</evidence>
<dbReference type="CDD" id="cd01949">
    <property type="entry name" value="GGDEF"/>
    <property type="match status" value="1"/>
</dbReference>
<dbReference type="InterPro" id="IPR043128">
    <property type="entry name" value="Rev_trsase/Diguanyl_cyclase"/>
</dbReference>
<keyword evidence="4" id="KW-0812">Transmembrane</keyword>
<dbReference type="Proteomes" id="UP000240904">
    <property type="component" value="Unassembled WGS sequence"/>
</dbReference>
<dbReference type="PANTHER" id="PTHR45138">
    <property type="entry name" value="REGULATORY COMPONENTS OF SENSORY TRANSDUCTION SYSTEM"/>
    <property type="match status" value="1"/>
</dbReference>
<dbReference type="Gene3D" id="2.60.40.10">
    <property type="entry name" value="Immunoglobulins"/>
    <property type="match status" value="1"/>
</dbReference>
<dbReference type="SUPFAM" id="SSF55073">
    <property type="entry name" value="Nucleotide cyclase"/>
    <property type="match status" value="1"/>
</dbReference>
<comment type="cofactor">
    <cofactor evidence="1">
        <name>Mg(2+)</name>
        <dbReference type="ChEBI" id="CHEBI:18420"/>
    </cofactor>
</comment>
<dbReference type="InterPro" id="IPR013783">
    <property type="entry name" value="Ig-like_fold"/>
</dbReference>
<dbReference type="InterPro" id="IPR011110">
    <property type="entry name" value="Reg_prop"/>
</dbReference>
<dbReference type="SUPFAM" id="SSF63829">
    <property type="entry name" value="Calcium-dependent phosphotriesterase"/>
    <property type="match status" value="2"/>
</dbReference>
<dbReference type="AlphaFoldDB" id="A0A2T3N019"/>
<keyword evidence="4" id="KW-1133">Transmembrane helix</keyword>
<evidence type="ECO:0000256" key="1">
    <source>
        <dbReference type="ARBA" id="ARBA00001946"/>
    </source>
</evidence>
<dbReference type="NCBIfam" id="TIGR00254">
    <property type="entry name" value="GGDEF"/>
    <property type="match status" value="1"/>
</dbReference>
<dbReference type="GO" id="GO:0005886">
    <property type="term" value="C:plasma membrane"/>
    <property type="evidence" value="ECO:0007669"/>
    <property type="project" value="TreeGrafter"/>
</dbReference>
<dbReference type="InterPro" id="IPR050469">
    <property type="entry name" value="Diguanylate_Cyclase"/>
</dbReference>
<dbReference type="PANTHER" id="PTHR45138:SF9">
    <property type="entry name" value="DIGUANYLATE CYCLASE DGCM-RELATED"/>
    <property type="match status" value="1"/>
</dbReference>
<feature type="transmembrane region" description="Helical" evidence="4">
    <location>
        <begin position="751"/>
        <end position="771"/>
    </location>
</feature>
<dbReference type="Pfam" id="PF07495">
    <property type="entry name" value="Y_Y_Y"/>
    <property type="match status" value="1"/>
</dbReference>
<name>A0A2T3N019_9GAMM</name>
<proteinExistence type="predicted"/>
<dbReference type="InterPro" id="IPR029787">
    <property type="entry name" value="Nucleotide_cyclase"/>
</dbReference>
<feature type="domain" description="GGDEF" evidence="5">
    <location>
        <begin position="832"/>
        <end position="962"/>
    </location>
</feature>
<dbReference type="InterPro" id="IPR015943">
    <property type="entry name" value="WD40/YVTN_repeat-like_dom_sf"/>
</dbReference>